<dbReference type="EMBL" id="RAYI01000019">
    <property type="protein sequence ID" value="RLT73277.1"/>
    <property type="molecule type" value="Genomic_DNA"/>
</dbReference>
<dbReference type="Proteomes" id="UP000278164">
    <property type="component" value="Unassembled WGS sequence"/>
</dbReference>
<evidence type="ECO:0000313" key="2">
    <source>
        <dbReference type="Proteomes" id="UP000278164"/>
    </source>
</evidence>
<evidence type="ECO:0000313" key="1">
    <source>
        <dbReference type="EMBL" id="RLT73277.1"/>
    </source>
</evidence>
<proteinExistence type="predicted"/>
<comment type="caution">
    <text evidence="1">The sequence shown here is derived from an EMBL/GenBank/DDBJ whole genome shotgun (WGS) entry which is preliminary data.</text>
</comment>
<sequence>MEGIAEEQNGTTIAEASIKIAAFYLTDRTGEIKAKKTMARSPVLVEQSSPVAIAKYEMPYIQKET</sequence>
<accession>A0A3L7ZQT1</accession>
<organism evidence="1 2">
    <name type="scientific">Parabacteroides distasonis</name>
    <dbReference type="NCBI Taxonomy" id="823"/>
    <lineage>
        <taxon>Bacteria</taxon>
        <taxon>Pseudomonadati</taxon>
        <taxon>Bacteroidota</taxon>
        <taxon>Bacteroidia</taxon>
        <taxon>Bacteroidales</taxon>
        <taxon>Tannerellaceae</taxon>
        <taxon>Parabacteroides</taxon>
    </lineage>
</organism>
<name>A0A3L7ZQT1_PARDI</name>
<gene>
    <name evidence="1" type="ORF">D7V78_11280</name>
</gene>
<protein>
    <submittedName>
        <fullName evidence="1">Uncharacterized protein</fullName>
    </submittedName>
</protein>
<dbReference type="RefSeq" id="WP_160217437.1">
    <property type="nucleotide sequence ID" value="NZ_QXXG01000002.1"/>
</dbReference>
<dbReference type="AlphaFoldDB" id="A0A3L7ZQT1"/>
<reference evidence="1 2" key="1">
    <citation type="submission" date="2018-09" db="EMBL/GenBank/DDBJ databases">
        <title>Murine metabolic-syndrome-specific gut microbial biobank.</title>
        <authorList>
            <person name="Liu C."/>
        </authorList>
    </citation>
    <scope>NUCLEOTIDE SEQUENCE [LARGE SCALE GENOMIC DNA]</scope>
    <source>
        <strain evidence="1 2">8-P5</strain>
    </source>
</reference>